<evidence type="ECO:0000256" key="1">
    <source>
        <dbReference type="ARBA" id="ARBA00004230"/>
    </source>
</evidence>
<evidence type="ECO:0000259" key="25">
    <source>
        <dbReference type="Pfam" id="PF18198"/>
    </source>
</evidence>
<evidence type="ECO:0000259" key="17">
    <source>
        <dbReference type="Pfam" id="PF03028"/>
    </source>
</evidence>
<dbReference type="Gene3D" id="1.20.1270.280">
    <property type="match status" value="1"/>
</dbReference>
<reference evidence="27 28" key="1">
    <citation type="journal article" date="2010" name="Science">
        <title>Genomic comparison of the ants Camponotus floridanus and Harpegnathos saltator.</title>
        <authorList>
            <person name="Bonasio R."/>
            <person name="Zhang G."/>
            <person name="Ye C."/>
            <person name="Mutti N.S."/>
            <person name="Fang X."/>
            <person name="Qin N."/>
            <person name="Donahue G."/>
            <person name="Yang P."/>
            <person name="Li Q."/>
            <person name="Li C."/>
            <person name="Zhang P."/>
            <person name="Huang Z."/>
            <person name="Berger S.L."/>
            <person name="Reinberg D."/>
            <person name="Wang J."/>
            <person name="Liebig J."/>
        </authorList>
    </citation>
    <scope>NUCLEOTIDE SEQUENCE [LARGE SCALE GENOMIC DNA]</scope>
    <source>
        <strain evidence="27 28">R22 G/1</strain>
    </source>
</reference>
<keyword evidence="9" id="KW-0282">Flagellum</keyword>
<dbReference type="Pfam" id="PF12781">
    <property type="entry name" value="AAA_9"/>
    <property type="match status" value="1"/>
</dbReference>
<dbReference type="GO" id="GO:0005874">
    <property type="term" value="C:microtubule"/>
    <property type="evidence" value="ECO:0007669"/>
    <property type="project" value="UniProtKB-KW"/>
</dbReference>
<evidence type="ECO:0000256" key="14">
    <source>
        <dbReference type="ARBA" id="ARBA00023212"/>
    </source>
</evidence>
<dbReference type="GO" id="GO:0003341">
    <property type="term" value="P:cilium movement"/>
    <property type="evidence" value="ECO:0007669"/>
    <property type="project" value="UniProtKB-ARBA"/>
</dbReference>
<dbReference type="Pfam" id="PF17852">
    <property type="entry name" value="Dynein_AAA_lid"/>
    <property type="match status" value="1"/>
</dbReference>
<evidence type="ECO:0000256" key="9">
    <source>
        <dbReference type="ARBA" id="ARBA00022846"/>
    </source>
</evidence>
<dbReference type="Gene3D" id="1.10.472.130">
    <property type="match status" value="1"/>
</dbReference>
<dbReference type="Gene3D" id="1.20.920.20">
    <property type="match status" value="1"/>
</dbReference>
<dbReference type="Gene3D" id="1.20.58.1120">
    <property type="match status" value="1"/>
</dbReference>
<dbReference type="Pfam" id="PF17857">
    <property type="entry name" value="AAA_lid_1"/>
    <property type="match status" value="1"/>
</dbReference>
<dbReference type="FunFam" id="1.10.8.710:FF:000004">
    <property type="entry name" value="Dynein axonemal heavy chain 6"/>
    <property type="match status" value="1"/>
</dbReference>
<dbReference type="Gene3D" id="1.10.287.2620">
    <property type="match status" value="1"/>
</dbReference>
<dbReference type="InterPro" id="IPR024317">
    <property type="entry name" value="Dynein_heavy_chain_D4_dom"/>
</dbReference>
<keyword evidence="10" id="KW-0243">Dynein</keyword>
<dbReference type="GO" id="GO:0045505">
    <property type="term" value="F:dynein intermediate chain binding"/>
    <property type="evidence" value="ECO:0007669"/>
    <property type="project" value="InterPro"/>
</dbReference>
<feature type="domain" description="Dynein heavy chain 3 AAA+ lid" evidence="24">
    <location>
        <begin position="2100"/>
        <end position="2185"/>
    </location>
</feature>
<evidence type="ECO:0000256" key="3">
    <source>
        <dbReference type="ARBA" id="ARBA00008887"/>
    </source>
</evidence>
<feature type="domain" description="Dynein heavy chain AAA lid" evidence="25">
    <location>
        <begin position="3515"/>
        <end position="3653"/>
    </location>
</feature>
<dbReference type="InterPro" id="IPR042228">
    <property type="entry name" value="Dynein_linker_3"/>
</dbReference>
<keyword evidence="6" id="KW-0677">Repeat</keyword>
<feature type="domain" description="Dynein heavy chain C-terminal" evidence="26">
    <location>
        <begin position="3664"/>
        <end position="3960"/>
    </location>
</feature>
<dbReference type="Gene3D" id="1.10.8.720">
    <property type="entry name" value="Region D6 of dynein motor"/>
    <property type="match status" value="1"/>
</dbReference>
<dbReference type="Pfam" id="PF12780">
    <property type="entry name" value="AAA_8"/>
    <property type="match status" value="1"/>
</dbReference>
<feature type="domain" description="Dynein heavy chain hydrolytic ATP-binding dynein motor region" evidence="19">
    <location>
        <begin position="1240"/>
        <end position="1566"/>
    </location>
</feature>
<keyword evidence="28" id="KW-1185">Reference proteome</keyword>
<sequence length="3964" mass="455972">MINVSDYCNISHDGSDATKELSSMQDTIKIVSDDAGHRALHRFKLDKVLAKQVQDALEVASAEAKMRHHEMIDIHPTECEIMRLQDFYFNRMKEAAEKAPVTGLLPEWEERIRELAGWSRLRGKYADILEEQMQETKEHYYEAMRRVAICRIIAIECEEEKEEEEEDVTPYKHPGRTELMAKFLRNRCTLAKQYHLSHRLIRSIVAKAQLLLPEVLCDVGRYRGLNFLGLDRFLDSVEADLKKSAHVIIASYYSGIVRMVSQRRNIQDVATGVLLRFLRCATRLLGLQIVSRTIDTIEHLLKVLGDLTAIPLLRLELKCEKNDLFVNPRLPELHELFHDLLDDIARLARHLPPLESWARIRGRVIGDGKISTRNEEDTLSFATPPDWYLDEAHLRLERVLRETFQPLSDYVEGLRLRFSDIYGTDARRDAVERTEKERSLEECVAQVEDFNRRIREINGMPDNEYLSTMCLHQAAVKRGLTSYANELRALVIDELIKRHWNYNVEICNTFEKLRDRALDVPRTTKELLELGQYMLTATSTLMQEMRERITLSLRMVGSLIEMTSLTKSHIELNNTTVQWLKRIKPIFDRSSSMYEQMKFELEEELQKQVMVLNANVENMFPRLVMMDDMDDAKRIKEYIEDMRKMTRHLERMEQRAEFINAEESLFQFPLTQYPRIQELRENILPFYSLIYRGYQWQRDRGVWLDGPFEYLDVQHVENKINQYLIDFGKSYKLFKTRIKLQIATNYPHSFVGLVDDPDPLQQPSPQKLCHQLIEDGKWLKQYIPLLAIFRNPAMRQLHWDDMSAIARFDLTPDAGTSLRKIINMNLMEDLEKYEIISSSATKELALEESLARMKSEWDDFFFSIMLYKDTQVPILTHLEDVLTLLEEHIVKIQMMRGSAFVKLIEEDVKSFYALLLRMQSTIDEWTKVQIQWIYLLPIFSSKDIVAQLPEEEELFFEVDAIFRKAMQCVKRDPRVRETAGVIGLLESMLEANVSMERVNNGVLDYLEKKRLFFPRFFFLSNDDMLEILSETKEPLRVQPHLKKCFEGINRLGFDEDLEIYCMFSDDKEEVPMQEVISTAAARGCVERWLFQVEKQMVASMKEEIYLSYLEYEKKERVEWVLLWPGMVILCVAQIYWSLDVQSCLVGRTTYAMEALYEKLRSQIQKLVNLGNGFCPAGQLSKQNRTTLNALITIDVHAMDVVKSLIEKQIVNEMDFEWLSQLRYYWEDDVYVRIIYSTVRYAYEYLGNCPRLVITPLTDRCYRTLIGAYSLHLNGAPEGPAGTGKTETTKDLSRAIAVQCVVFNCSEGLDYKNMGKFFKGLASCGAWSCFDEFNRIELEVLSVVAQQILCIVQAVRANLEAFVFEGTELQLNPAVYVCITMNPGYAGRSELPDNLKVLFRTVAMMVPDYAMIAEIFLYSSGFGTGRDLSTKIVTTYKLCSEQLSSQSHYDYGMRAVKTVLSAAQNLKLKHPKDDEAMLLLRSLIDVNLPKFLVRDVPLFQGIISDLFPGLSVPSPNYDVLLAAVNDVARKRNLRTVSVFLLKIVQTYEMMMVRHGFMLVGEPFGGKTSVLHTLADALTLMHEHGDENGTITSYFVLNPKAITLGQLYGYFDPVSSEWSDGICAHVFRRFSSEDTPDRKWLIFDGPVDAVWIESLNTVLDDNRKLCLTSGEVMRMSDTMSMIFETMDLVHASPATVSRCGMIYLEPHALGWEPFLESWIISLNPEWATDTTMINELFRWLMKPCLEFIRKECRVTVNAGEIHRAVSTMSFFELLIEDAVEESAGAFEQHFRVWFQAAMIVSMVWGAAGTLDRESRSKFDAFYLSLWKNENPAFPVPMCVTADQISLPGEDPIHDQYYSFRGRGAWRRYSEAAKAQQFLETESISRTIIPTIDTMKYQSVMAMHIKHHRCFLLYGDTGTGKSIYIKDMLTNKLDEKKYLPNLITFAPRITAAQTQELVLAKLHKRRGGAQFGPPIGIHCVVFVDEVNAPTKEIYGAQPPIELLRQFLDHGVWFDQKKPDPITVLDTMFVCAMAPPGGRRHEIYTRFLRHFNMFTICDFTRETLFRIFTNLAFVGLRQNGFTAGVLPTINDIVNVTMRVYYNAIEHLRPTPLKPHYLFNLRDFARVITGCALLKKESADTGKSVFYKLWIHEVLRVFGDRLIDQPDRRWLCQQIKLIVESILKERFDTLLGHLPKYEDQITEESLNDLIFVNFMEPEAAMEDRVYEEIPSLEEYQQVGLVFLQEYNDTHHDKIDITLFRYALQHLARICRVLAIPCGNLLMVGTGGSGRQSLTRLSSAIAGYGLRQPEITGTYGMQEWREDVKWVLKNSGGVGKDFVFLLAEEQIRDDAFLDDVDSLLNDGEVPNIFNIEERQEIIEMTRLAAQGGDRNLDISVLNVLAFFVGRCREKLHIMLCLSPIGDAFRIRLRMHPGLVNCCTIDWFDVWPEDALEQVARRTLVDLELAENVKDESVVACKFFHSCTKDVSARFYELTGKKTYVTTASFLDLMRMFADLTTTKRRDIAQTRERYINGLDKLEFAAEQIAQMRITLTELRPQLEASAKETAETMRQIEKEDASVKKATTLVKKDENVANVQAEIAMQLKKECEADLAEALPALNEATAALDTLKPADIAVVKTMKSPPEVIKLVMAAVCVMLNVPPVKKEDPATGVKILDYWTPSKRILGDIKFLDSLKLYDKDNIPDSIIQEIKKTYMTDKNFDPKVVARASSAAEGLCKWVRAMVLYDDVAKVVAPKKTKLAISERDLKNTLAFLKEKQETLVELNKKLEVLREKLRETLARKIRLEDEVTSCRNKLIRAEKLISGLGGERDRWVAAAENLWVAYEALPGDILISCGVIAYLGPYTANFRAESLEKWTKYVAKSVIPCSKEYNFVAILGTEVKINSWNMFGLPRDSFSIENAIIMDNSKRWSLFVDPQGQTNKWIRNMEKVNDLQIVKQTDRDYMNVIERSIEHGKPVLIENIMEEVDAALDPILTRRIHKSGAFWYITLGEKNIDYNPRFRLYMTTKLRNPHYSPEVFNKVTLISSALTLEALDDQLLGIVVAKERPDLQEKREYLIVQNALNVKALKEVEDNILRILSVAGANILEDEEAIEILNSSKNLSSDIEKKQAAAKKTAMQIDVFRQSYRPIARYSAALYYTITDLPNIDPMYQYSLTWFINLYIGSIETASKSKDLERRLGFLRSTFTYNLYQNVCRSLFEKDKILYSFILYTTILLASDEITEEEMSFFITGGFAVGEPTVKNPATDWLPEKSWDEISRLTSASPVFADFIRSFQDDLPAWKNFYDLLDPVGASLPQPWETKLTPFQKLIIARVIRPDIVPIKIQRFVEVGMGLNFVVPPPFDIAKSYAESNCLTPLVFILSAGSDPMGALTKFAENMNYMNRFESISLGQGQGSIAQRMIERAQAGGFWVCLQNCHLAASWMPVLEKIYESLDHANTEQNFRLWLTSYPSDKFPVSVLQNGIKMTNEPPMGLQNNLMRSFTAESTRETEALEKDLKKKKTFLRLLYSLCFFHAVIQERRNYGPQGWNIRYDFNESDLQISSMQLELCIANYEEVPFDAIIYLTGECNYGGRVTDDRDRRCLNTILKDFYNLDVIDNPSYSFADVGYEYTVPKRHTYEDYVKQIQSIPLNPSPEVFGLHVNAGITRNLQLATGLFDSMARIRGAVVTGDATKQDEILLNMKRDIYERMPDLFDIEEAQQRYPIEYVESMNTVLVQELERYNDLLTEIRSSLSMLEKAVKGLIVMTPSLEELASSMLIAKIPPSWARASAYPSLKRLPSFIDDFLKRLDFMQQWLDHGKPETFWISGFSFSHAFLTAITQNYARKYKIPIDKITFDYKTLPTYQSSVSPVDGAYVYGMFLAGARWDIPSMLLAESYPKILWDLMPIVWFKPCEITSLHVGDRYECPLYITSARFGVLKTTGHSSNYVLSIFLDTDRPVSHWIKRGLALLCQLDD</sequence>
<evidence type="ECO:0000259" key="19">
    <source>
        <dbReference type="Pfam" id="PF12774"/>
    </source>
</evidence>
<dbReference type="InterPro" id="IPR024743">
    <property type="entry name" value="Dynein_HC_stalk"/>
</dbReference>
<dbReference type="FunFam" id="1.10.8.720:FF:000001">
    <property type="entry name" value="dynein heavy chain 7, axonemal"/>
    <property type="match status" value="1"/>
</dbReference>
<keyword evidence="5" id="KW-0493">Microtubule</keyword>
<dbReference type="FunFam" id="1.20.140.100:FF:000001">
    <property type="entry name" value="dynein heavy chain 17, axonemal"/>
    <property type="match status" value="1"/>
</dbReference>
<dbReference type="FunCoup" id="E2B3R4">
    <property type="interactions" value="30"/>
</dbReference>
<evidence type="ECO:0000256" key="5">
    <source>
        <dbReference type="ARBA" id="ARBA00022701"/>
    </source>
</evidence>
<dbReference type="InterPro" id="IPR041589">
    <property type="entry name" value="DNAH3_AAA_lid_1"/>
</dbReference>
<dbReference type="Pfam" id="PF18198">
    <property type="entry name" value="AAA_lid_11"/>
    <property type="match status" value="1"/>
</dbReference>
<feature type="coiled-coil region" evidence="16">
    <location>
        <begin position="2766"/>
        <end position="2800"/>
    </location>
</feature>
<evidence type="ECO:0000259" key="20">
    <source>
        <dbReference type="Pfam" id="PF12777"/>
    </source>
</evidence>
<evidence type="ECO:0000256" key="8">
    <source>
        <dbReference type="ARBA" id="ARBA00022840"/>
    </source>
</evidence>
<evidence type="ECO:0000256" key="10">
    <source>
        <dbReference type="ARBA" id="ARBA00023017"/>
    </source>
</evidence>
<dbReference type="FunFam" id="1.10.287.2620:FF:000002">
    <property type="entry name" value="Dynein heavy chain 2, axonemal"/>
    <property type="match status" value="1"/>
</dbReference>
<dbReference type="GO" id="GO:0005524">
    <property type="term" value="F:ATP binding"/>
    <property type="evidence" value="ECO:0007669"/>
    <property type="project" value="UniProtKB-KW"/>
</dbReference>
<protein>
    <submittedName>
        <fullName evidence="27">Dynein heavy chain 7, axonemal</fullName>
    </submittedName>
</protein>
<dbReference type="FunFam" id="1.20.920.20:FF:000006">
    <property type="entry name" value="Dynein, axonemal, heavy chain 6"/>
    <property type="match status" value="1"/>
</dbReference>
<name>E2B3R4_HARSA</name>
<dbReference type="FunFam" id="1.20.58.1120:FF:000001">
    <property type="entry name" value="dynein heavy chain 2, axonemal"/>
    <property type="match status" value="1"/>
</dbReference>
<dbReference type="FunFam" id="3.40.50.300:FF:002141">
    <property type="entry name" value="Dynein heavy chain"/>
    <property type="match status" value="1"/>
</dbReference>
<feature type="domain" description="Dynein heavy chain ATP-binding dynein motor region" evidence="22">
    <location>
        <begin position="2897"/>
        <end position="3117"/>
    </location>
</feature>
<feature type="domain" description="Dynein heavy chain coiled coil stalk" evidence="20">
    <location>
        <begin position="2522"/>
        <end position="2871"/>
    </location>
</feature>
<evidence type="ECO:0000256" key="2">
    <source>
        <dbReference type="ARBA" id="ARBA00004430"/>
    </source>
</evidence>
<feature type="domain" description="Dynein heavy chain AAA module D4" evidence="21">
    <location>
        <begin position="2249"/>
        <end position="2509"/>
    </location>
</feature>
<dbReference type="Proteomes" id="UP000008237">
    <property type="component" value="Unassembled WGS sequence"/>
</dbReference>
<evidence type="ECO:0000313" key="27">
    <source>
        <dbReference type="EMBL" id="EFN89651.1"/>
    </source>
</evidence>
<comment type="subcellular location">
    <subcellularLocation>
        <location evidence="1">Cell projection</location>
        <location evidence="1">Cilium</location>
        <location evidence="1">Flagellum</location>
    </subcellularLocation>
    <subcellularLocation>
        <location evidence="2">Cytoplasm</location>
        <location evidence="2">Cytoskeleton</location>
        <location evidence="2">Cilium axoneme</location>
    </subcellularLocation>
</comment>
<dbReference type="Gene3D" id="3.20.180.20">
    <property type="entry name" value="Dynein heavy chain, N-terminal domain 2"/>
    <property type="match status" value="1"/>
</dbReference>
<dbReference type="Pfam" id="PF18199">
    <property type="entry name" value="Dynein_C"/>
    <property type="match status" value="1"/>
</dbReference>
<dbReference type="InterPro" id="IPR013602">
    <property type="entry name" value="Dynein_heavy_linker"/>
</dbReference>
<feature type="domain" description="Dynein heavy chain linker" evidence="18">
    <location>
        <begin position="677"/>
        <end position="1104"/>
    </location>
</feature>
<dbReference type="InterPro" id="IPR026983">
    <property type="entry name" value="DHC"/>
</dbReference>
<evidence type="ECO:0000259" key="26">
    <source>
        <dbReference type="Pfam" id="PF18199"/>
    </source>
</evidence>
<dbReference type="InterPro" id="IPR035706">
    <property type="entry name" value="AAA_9"/>
</dbReference>
<proteinExistence type="inferred from homology"/>
<dbReference type="InterPro" id="IPR027417">
    <property type="entry name" value="P-loop_NTPase"/>
</dbReference>
<evidence type="ECO:0000259" key="24">
    <source>
        <dbReference type="Pfam" id="PF17857"/>
    </source>
</evidence>
<accession>E2B3R4</accession>
<dbReference type="FunFam" id="3.40.50.300:FF:000044">
    <property type="entry name" value="Dynein heavy chain 5, axonemal"/>
    <property type="match status" value="1"/>
</dbReference>
<evidence type="ECO:0000313" key="28">
    <source>
        <dbReference type="Proteomes" id="UP000008237"/>
    </source>
</evidence>
<comment type="similarity">
    <text evidence="3">Belongs to the dynein heavy chain family.</text>
</comment>
<dbReference type="FunFam" id="3.20.180.20:FF:000003">
    <property type="entry name" value="Dynein heavy chain 12, axonemal"/>
    <property type="match status" value="1"/>
</dbReference>
<evidence type="ECO:0000259" key="23">
    <source>
        <dbReference type="Pfam" id="PF17852"/>
    </source>
</evidence>
<evidence type="ECO:0000256" key="16">
    <source>
        <dbReference type="SAM" id="Coils"/>
    </source>
</evidence>
<evidence type="ECO:0000256" key="15">
    <source>
        <dbReference type="ARBA" id="ARBA00023273"/>
    </source>
</evidence>
<dbReference type="Pfam" id="PF12775">
    <property type="entry name" value="AAA_7"/>
    <property type="match status" value="1"/>
</dbReference>
<keyword evidence="8" id="KW-0067">ATP-binding</keyword>
<dbReference type="GO" id="GO:0005858">
    <property type="term" value="C:axonemal dynein complex"/>
    <property type="evidence" value="ECO:0007669"/>
    <property type="project" value="UniProtKB-ARBA"/>
</dbReference>
<keyword evidence="11 16" id="KW-0175">Coiled coil</keyword>
<dbReference type="InterPro" id="IPR035699">
    <property type="entry name" value="AAA_6"/>
</dbReference>
<evidence type="ECO:0000256" key="12">
    <source>
        <dbReference type="ARBA" id="ARBA00023069"/>
    </source>
</evidence>
<dbReference type="PANTHER" id="PTHR22878">
    <property type="entry name" value="DYNEIN HEAVY CHAIN 6, AXONEMAL-LIKE-RELATED"/>
    <property type="match status" value="1"/>
</dbReference>
<dbReference type="Gene3D" id="3.40.50.300">
    <property type="entry name" value="P-loop containing nucleotide triphosphate hydrolases"/>
    <property type="match status" value="5"/>
</dbReference>
<evidence type="ECO:0000256" key="7">
    <source>
        <dbReference type="ARBA" id="ARBA00022741"/>
    </source>
</evidence>
<evidence type="ECO:0000256" key="4">
    <source>
        <dbReference type="ARBA" id="ARBA00022490"/>
    </source>
</evidence>
<dbReference type="InterPro" id="IPR043157">
    <property type="entry name" value="Dynein_AAA1S"/>
</dbReference>
<dbReference type="FunFam" id="1.20.1270.280:FF:000001">
    <property type="entry name" value="dynein heavy chain 7, axonemal"/>
    <property type="match status" value="1"/>
</dbReference>
<evidence type="ECO:0000259" key="18">
    <source>
        <dbReference type="Pfam" id="PF08393"/>
    </source>
</evidence>
<dbReference type="OrthoDB" id="424310at2759"/>
<dbReference type="Gene3D" id="6.10.140.1060">
    <property type="match status" value="1"/>
</dbReference>
<dbReference type="Pfam" id="PF12774">
    <property type="entry name" value="AAA_6"/>
    <property type="match status" value="1"/>
</dbReference>
<evidence type="ECO:0000256" key="6">
    <source>
        <dbReference type="ARBA" id="ARBA00022737"/>
    </source>
</evidence>
<dbReference type="FunFam" id="3.40.50.300:FF:000362">
    <property type="entry name" value="Dynein, axonemal, heavy chain 6"/>
    <property type="match status" value="1"/>
</dbReference>
<dbReference type="InterPro" id="IPR042219">
    <property type="entry name" value="AAA_lid_11_sf"/>
</dbReference>
<dbReference type="PANTHER" id="PTHR22878:SF70">
    <property type="entry name" value="DYNEIN HEAVY CHAIN 2, AXONEMAL"/>
    <property type="match status" value="1"/>
</dbReference>
<dbReference type="InterPro" id="IPR042222">
    <property type="entry name" value="Dynein_2_N"/>
</dbReference>
<feature type="domain" description="Dynein heavy chain region D6 P-loop" evidence="17">
    <location>
        <begin position="3364"/>
        <end position="3477"/>
    </location>
</feature>
<keyword evidence="12" id="KW-0969">Cilium</keyword>
<feature type="domain" description="Dynein heavy chain AAA 5 extension" evidence="23">
    <location>
        <begin position="1731"/>
        <end position="1868"/>
    </location>
</feature>
<organism evidence="28">
    <name type="scientific">Harpegnathos saltator</name>
    <name type="common">Jerdon's jumping ant</name>
    <dbReference type="NCBI Taxonomy" id="610380"/>
    <lineage>
        <taxon>Eukaryota</taxon>
        <taxon>Metazoa</taxon>
        <taxon>Ecdysozoa</taxon>
        <taxon>Arthropoda</taxon>
        <taxon>Hexapoda</taxon>
        <taxon>Insecta</taxon>
        <taxon>Pterygota</taxon>
        <taxon>Neoptera</taxon>
        <taxon>Endopterygota</taxon>
        <taxon>Hymenoptera</taxon>
        <taxon>Apocrita</taxon>
        <taxon>Aculeata</taxon>
        <taxon>Formicoidea</taxon>
        <taxon>Formicidae</taxon>
        <taxon>Ponerinae</taxon>
        <taxon>Ponerini</taxon>
        <taxon>Harpegnathos</taxon>
    </lineage>
</organism>
<dbReference type="FunFam" id="3.40.50.300:FF:001145">
    <property type="entry name" value="Putative dynein heavy chain"/>
    <property type="match status" value="1"/>
</dbReference>
<dbReference type="Gene3D" id="1.10.8.710">
    <property type="match status" value="1"/>
</dbReference>
<feature type="coiled-coil region" evidence="16">
    <location>
        <begin position="635"/>
        <end position="662"/>
    </location>
</feature>
<dbReference type="InParanoid" id="E2B3R4"/>
<dbReference type="Gene3D" id="1.20.140.100">
    <property type="entry name" value="Dynein heavy chain, N-terminal domain 2"/>
    <property type="match status" value="1"/>
</dbReference>
<evidence type="ECO:0000259" key="22">
    <source>
        <dbReference type="Pfam" id="PF12781"/>
    </source>
</evidence>
<dbReference type="GO" id="GO:0031514">
    <property type="term" value="C:motile cilium"/>
    <property type="evidence" value="ECO:0007669"/>
    <property type="project" value="UniProtKB-SubCell"/>
</dbReference>
<dbReference type="Pfam" id="PF03028">
    <property type="entry name" value="Dynein_heavy"/>
    <property type="match status" value="1"/>
</dbReference>
<dbReference type="EMBL" id="GL445398">
    <property type="protein sequence ID" value="EFN89651.1"/>
    <property type="molecule type" value="Genomic_DNA"/>
</dbReference>
<dbReference type="InterPro" id="IPR041228">
    <property type="entry name" value="Dynein_C"/>
</dbReference>
<keyword evidence="4" id="KW-0963">Cytoplasm</keyword>
<dbReference type="GO" id="GO:0051959">
    <property type="term" value="F:dynein light intermediate chain binding"/>
    <property type="evidence" value="ECO:0007669"/>
    <property type="project" value="InterPro"/>
</dbReference>
<dbReference type="GO" id="GO:0008569">
    <property type="term" value="F:minus-end-directed microtubule motor activity"/>
    <property type="evidence" value="ECO:0007669"/>
    <property type="project" value="InterPro"/>
</dbReference>
<dbReference type="InterPro" id="IPR043160">
    <property type="entry name" value="Dynein_C_barrel"/>
</dbReference>
<dbReference type="FunFam" id="3.40.50.300:FF:000353">
    <property type="entry name" value="Dynein axonemal heavy chain 1"/>
    <property type="match status" value="1"/>
</dbReference>
<evidence type="ECO:0000256" key="11">
    <source>
        <dbReference type="ARBA" id="ARBA00023054"/>
    </source>
</evidence>
<dbReference type="Pfam" id="PF12777">
    <property type="entry name" value="MT"/>
    <property type="match status" value="1"/>
</dbReference>
<keyword evidence="15" id="KW-0966">Cell projection</keyword>
<dbReference type="Gene3D" id="1.10.8.1220">
    <property type="match status" value="1"/>
</dbReference>
<dbReference type="SUPFAM" id="SSF52540">
    <property type="entry name" value="P-loop containing nucleoside triphosphate hydrolases"/>
    <property type="match status" value="4"/>
</dbReference>
<dbReference type="InterPro" id="IPR041466">
    <property type="entry name" value="Dynein_AAA5_ext"/>
</dbReference>
<dbReference type="Pfam" id="PF08393">
    <property type="entry name" value="DHC_N2"/>
    <property type="match status" value="1"/>
</dbReference>
<dbReference type="OMA" id="CIEWQRY"/>
<dbReference type="Gene3D" id="1.20.920.30">
    <property type="match status" value="1"/>
</dbReference>
<dbReference type="FunFam" id="1.10.8.1220:FF:000001">
    <property type="entry name" value="Dynein axonemal heavy chain 5"/>
    <property type="match status" value="1"/>
</dbReference>
<dbReference type="InterPro" id="IPR041658">
    <property type="entry name" value="AAA_lid_11"/>
</dbReference>
<gene>
    <name evidence="27" type="ORF">EAI_10609</name>
</gene>
<keyword evidence="14" id="KW-0206">Cytoskeleton</keyword>
<dbReference type="Gene3D" id="3.10.490.20">
    <property type="match status" value="1"/>
</dbReference>
<keyword evidence="7" id="KW-0547">Nucleotide-binding</keyword>
<dbReference type="FunFam" id="1.20.920.30:FF:000002">
    <property type="entry name" value="Dynein axonemal heavy chain 3"/>
    <property type="match status" value="1"/>
</dbReference>
<evidence type="ECO:0000259" key="21">
    <source>
        <dbReference type="Pfam" id="PF12780"/>
    </source>
</evidence>
<dbReference type="FunFam" id="3.10.490.20:FF:000001">
    <property type="entry name" value="dynein heavy chain 7, axonemal"/>
    <property type="match status" value="1"/>
</dbReference>
<evidence type="ECO:0000256" key="13">
    <source>
        <dbReference type="ARBA" id="ARBA00023175"/>
    </source>
</evidence>
<dbReference type="STRING" id="610380.E2B3R4"/>
<dbReference type="InterPro" id="IPR004273">
    <property type="entry name" value="Dynein_heavy_D6_P-loop"/>
</dbReference>
<keyword evidence="13" id="KW-0505">Motor protein</keyword>